<evidence type="ECO:0000256" key="1">
    <source>
        <dbReference type="SAM" id="SignalP"/>
    </source>
</evidence>
<name>A0A8T0GER9_CERPU</name>
<dbReference type="Proteomes" id="UP000822688">
    <property type="component" value="Chromosome 11"/>
</dbReference>
<keyword evidence="1" id="KW-0732">Signal</keyword>
<evidence type="ECO:0000313" key="2">
    <source>
        <dbReference type="EMBL" id="KAG0557175.1"/>
    </source>
</evidence>
<reference evidence="2 3" key="1">
    <citation type="submission" date="2020-06" db="EMBL/GenBank/DDBJ databases">
        <title>WGS assembly of Ceratodon purpureus strain R40.</title>
        <authorList>
            <person name="Carey S.B."/>
            <person name="Jenkins J."/>
            <person name="Shu S."/>
            <person name="Lovell J.T."/>
            <person name="Sreedasyam A."/>
            <person name="Maumus F."/>
            <person name="Tiley G.P."/>
            <person name="Fernandez-Pozo N."/>
            <person name="Barry K."/>
            <person name="Chen C."/>
            <person name="Wang M."/>
            <person name="Lipzen A."/>
            <person name="Daum C."/>
            <person name="Saski C.A."/>
            <person name="Payton A.C."/>
            <person name="Mcbreen J.C."/>
            <person name="Conrad R.E."/>
            <person name="Kollar L.M."/>
            <person name="Olsson S."/>
            <person name="Huttunen S."/>
            <person name="Landis J.B."/>
            <person name="Wickett N.J."/>
            <person name="Johnson M.G."/>
            <person name="Rensing S.A."/>
            <person name="Grimwood J."/>
            <person name="Schmutz J."/>
            <person name="Mcdaniel S.F."/>
        </authorList>
    </citation>
    <scope>NUCLEOTIDE SEQUENCE [LARGE SCALE GENOMIC DNA]</scope>
    <source>
        <strain evidence="2 3">R40</strain>
    </source>
</reference>
<comment type="caution">
    <text evidence="2">The sequence shown here is derived from an EMBL/GenBank/DDBJ whole genome shotgun (WGS) entry which is preliminary data.</text>
</comment>
<dbReference type="AlphaFoldDB" id="A0A8T0GER9"/>
<protein>
    <submittedName>
        <fullName evidence="2">Uncharacterized protein</fullName>
    </submittedName>
</protein>
<feature type="signal peptide" evidence="1">
    <location>
        <begin position="1"/>
        <end position="17"/>
    </location>
</feature>
<sequence>MFHLIPNSLMESILCMGVVFWIETCDDTTSNSNWIFSSNYAKIVIHSYNWSNM</sequence>
<evidence type="ECO:0000313" key="3">
    <source>
        <dbReference type="Proteomes" id="UP000822688"/>
    </source>
</evidence>
<feature type="chain" id="PRO_5035836115" evidence="1">
    <location>
        <begin position="18"/>
        <end position="53"/>
    </location>
</feature>
<keyword evidence="3" id="KW-1185">Reference proteome</keyword>
<gene>
    <name evidence="2" type="ORF">KC19_11G107900</name>
</gene>
<accession>A0A8T0GER9</accession>
<dbReference type="EMBL" id="CM026432">
    <property type="protein sequence ID" value="KAG0557175.1"/>
    <property type="molecule type" value="Genomic_DNA"/>
</dbReference>
<organism evidence="2 3">
    <name type="scientific">Ceratodon purpureus</name>
    <name type="common">Fire moss</name>
    <name type="synonym">Dicranum purpureum</name>
    <dbReference type="NCBI Taxonomy" id="3225"/>
    <lineage>
        <taxon>Eukaryota</taxon>
        <taxon>Viridiplantae</taxon>
        <taxon>Streptophyta</taxon>
        <taxon>Embryophyta</taxon>
        <taxon>Bryophyta</taxon>
        <taxon>Bryophytina</taxon>
        <taxon>Bryopsida</taxon>
        <taxon>Dicranidae</taxon>
        <taxon>Pseudoditrichales</taxon>
        <taxon>Ditrichaceae</taxon>
        <taxon>Ceratodon</taxon>
    </lineage>
</organism>
<proteinExistence type="predicted"/>